<protein>
    <submittedName>
        <fullName evidence="1">Uncharacterized protein</fullName>
    </submittedName>
</protein>
<comment type="caution">
    <text evidence="1">The sequence shown here is derived from an EMBL/GenBank/DDBJ whole genome shotgun (WGS) entry which is preliminary data.</text>
</comment>
<organism evidence="1 2">
    <name type="scientific">Dreissena polymorpha</name>
    <name type="common">Zebra mussel</name>
    <name type="synonym">Mytilus polymorpha</name>
    <dbReference type="NCBI Taxonomy" id="45954"/>
    <lineage>
        <taxon>Eukaryota</taxon>
        <taxon>Metazoa</taxon>
        <taxon>Spiralia</taxon>
        <taxon>Lophotrochozoa</taxon>
        <taxon>Mollusca</taxon>
        <taxon>Bivalvia</taxon>
        <taxon>Autobranchia</taxon>
        <taxon>Heteroconchia</taxon>
        <taxon>Euheterodonta</taxon>
        <taxon>Imparidentia</taxon>
        <taxon>Neoheterodontei</taxon>
        <taxon>Myida</taxon>
        <taxon>Dreissenoidea</taxon>
        <taxon>Dreissenidae</taxon>
        <taxon>Dreissena</taxon>
    </lineage>
</organism>
<gene>
    <name evidence="1" type="ORF">DPMN_153264</name>
</gene>
<dbReference type="Gene3D" id="2.120.10.30">
    <property type="entry name" value="TolB, C-terminal domain"/>
    <property type="match status" value="1"/>
</dbReference>
<dbReference type="EMBL" id="JAIWYP010000007">
    <property type="protein sequence ID" value="KAH3799653.1"/>
    <property type="molecule type" value="Genomic_DNA"/>
</dbReference>
<reference evidence="1" key="2">
    <citation type="submission" date="2020-11" db="EMBL/GenBank/DDBJ databases">
        <authorList>
            <person name="McCartney M.A."/>
            <person name="Auch B."/>
            <person name="Kono T."/>
            <person name="Mallez S."/>
            <person name="Becker A."/>
            <person name="Gohl D.M."/>
            <person name="Silverstein K.A.T."/>
            <person name="Koren S."/>
            <person name="Bechman K.B."/>
            <person name="Herman A."/>
            <person name="Abrahante J.E."/>
            <person name="Garbe J."/>
        </authorList>
    </citation>
    <scope>NUCLEOTIDE SEQUENCE</scope>
    <source>
        <strain evidence="1">Duluth1</strain>
        <tissue evidence="1">Whole animal</tissue>
    </source>
</reference>
<keyword evidence="2" id="KW-1185">Reference proteome</keyword>
<name>A0A9D4J8R5_DREPO</name>
<dbReference type="InterPro" id="IPR011042">
    <property type="entry name" value="6-blade_b-propeller_TolB-like"/>
</dbReference>
<evidence type="ECO:0000313" key="1">
    <source>
        <dbReference type="EMBL" id="KAH3799653.1"/>
    </source>
</evidence>
<dbReference type="SUPFAM" id="SSF75011">
    <property type="entry name" value="3-carboxy-cis,cis-mucoante lactonizing enzyme"/>
    <property type="match status" value="1"/>
</dbReference>
<dbReference type="AlphaFoldDB" id="A0A9D4J8R5"/>
<dbReference type="Proteomes" id="UP000828390">
    <property type="component" value="Unassembled WGS sequence"/>
</dbReference>
<proteinExistence type="predicted"/>
<sequence>MVYVTTQLAKTFLAMTKAKTLQPPSGELELTWPTHVHVTKNGQVLVCCRGSKEIVQLNKEGKEILGRIAVSGIPACVCFSKERGKLLVGLNASNKIQVFKTRQ</sequence>
<reference evidence="1" key="1">
    <citation type="journal article" date="2019" name="bioRxiv">
        <title>The Genome of the Zebra Mussel, Dreissena polymorpha: A Resource for Invasive Species Research.</title>
        <authorList>
            <person name="McCartney M.A."/>
            <person name="Auch B."/>
            <person name="Kono T."/>
            <person name="Mallez S."/>
            <person name="Zhang Y."/>
            <person name="Obille A."/>
            <person name="Becker A."/>
            <person name="Abrahante J.E."/>
            <person name="Garbe J."/>
            <person name="Badalamenti J.P."/>
            <person name="Herman A."/>
            <person name="Mangelson H."/>
            <person name="Liachko I."/>
            <person name="Sullivan S."/>
            <person name="Sone E.D."/>
            <person name="Koren S."/>
            <person name="Silverstein K.A.T."/>
            <person name="Beckman K.B."/>
            <person name="Gohl D.M."/>
        </authorList>
    </citation>
    <scope>NUCLEOTIDE SEQUENCE</scope>
    <source>
        <strain evidence="1">Duluth1</strain>
        <tissue evidence="1">Whole animal</tissue>
    </source>
</reference>
<evidence type="ECO:0000313" key="2">
    <source>
        <dbReference type="Proteomes" id="UP000828390"/>
    </source>
</evidence>
<accession>A0A9D4J8R5</accession>